<dbReference type="PROSITE" id="PS51257">
    <property type="entry name" value="PROKAR_LIPOPROTEIN"/>
    <property type="match status" value="1"/>
</dbReference>
<accession>A0A9X2BKQ9</accession>
<organism evidence="2 3">
    <name type="scientific">Flavobacterium pygoscelis</name>
    <dbReference type="NCBI Taxonomy" id="2893176"/>
    <lineage>
        <taxon>Bacteria</taxon>
        <taxon>Pseudomonadati</taxon>
        <taxon>Bacteroidota</taxon>
        <taxon>Flavobacteriia</taxon>
        <taxon>Flavobacteriales</taxon>
        <taxon>Flavobacteriaceae</taxon>
        <taxon>Flavobacterium</taxon>
    </lineage>
</organism>
<gene>
    <name evidence="2" type="ORF">MW871_05545</name>
</gene>
<feature type="domain" description="DUF6265" evidence="1">
    <location>
        <begin position="34"/>
        <end position="143"/>
    </location>
</feature>
<comment type="caution">
    <text evidence="2">The sequence shown here is derived from an EMBL/GenBank/DDBJ whole genome shotgun (WGS) entry which is preliminary data.</text>
</comment>
<evidence type="ECO:0000259" key="1">
    <source>
        <dbReference type="Pfam" id="PF19780"/>
    </source>
</evidence>
<evidence type="ECO:0000313" key="3">
    <source>
        <dbReference type="Proteomes" id="UP001139260"/>
    </source>
</evidence>
<dbReference type="Pfam" id="PF19780">
    <property type="entry name" value="DUF6265"/>
    <property type="match status" value="1"/>
</dbReference>
<name>A0A9X2BKQ9_9FLAO</name>
<evidence type="ECO:0000313" key="2">
    <source>
        <dbReference type="EMBL" id="MCK8141352.1"/>
    </source>
</evidence>
<dbReference type="RefSeq" id="WP_248427859.1">
    <property type="nucleotide sequence ID" value="NZ_JALNUB010000003.1"/>
</dbReference>
<dbReference type="InterPro" id="IPR046232">
    <property type="entry name" value="DUF6265"/>
</dbReference>
<dbReference type="AlphaFoldDB" id="A0A9X2BKQ9"/>
<dbReference type="EMBL" id="JALNUB010000003">
    <property type="protein sequence ID" value="MCK8141352.1"/>
    <property type="molecule type" value="Genomic_DNA"/>
</dbReference>
<proteinExistence type="predicted"/>
<sequence>MKNKIALLVFLVAFSACKKVDSEANEKDKIKLAHWLLGNWEDKSVDGSLTENWSKVNDSTYQATSHFIKLKDTLHYETIRLQQKGETLTYIATVQGQNDDKPVAFNLITVTDKQLVFENLKNDYPQKISYTHISKDSLVAEVSGIQQGKASSEKYKMGKRK</sequence>
<reference evidence="2" key="1">
    <citation type="submission" date="2022-04" db="EMBL/GenBank/DDBJ databases">
        <title>Flavobacterium pygoscelis sp. nov. isolated from Chinstrap chick (Pygoscelis antarcticus).</title>
        <authorList>
            <person name="Irgang R."/>
            <person name="Poblete-Morales M."/>
            <person name="Avendano-Herrera R."/>
        </authorList>
    </citation>
    <scope>NUCLEOTIDE SEQUENCE</scope>
    <source>
        <strain evidence="2">I-SCBP12n</strain>
    </source>
</reference>
<protein>
    <submittedName>
        <fullName evidence="2">DUF6265 family protein</fullName>
    </submittedName>
</protein>
<dbReference type="Proteomes" id="UP001139260">
    <property type="component" value="Unassembled WGS sequence"/>
</dbReference>
<keyword evidence="3" id="KW-1185">Reference proteome</keyword>